<dbReference type="GeneID" id="111102388"/>
<name>A0A8B8AHN2_CRAVI</name>
<evidence type="ECO:0000313" key="2">
    <source>
        <dbReference type="Proteomes" id="UP000694844"/>
    </source>
</evidence>
<keyword evidence="1" id="KW-0732">Signal</keyword>
<feature type="signal peptide" evidence="1">
    <location>
        <begin position="1"/>
        <end position="32"/>
    </location>
</feature>
<proteinExistence type="predicted"/>
<gene>
    <name evidence="3" type="primary">LOC111102388</name>
</gene>
<keyword evidence="2" id="KW-1185">Reference proteome</keyword>
<dbReference type="KEGG" id="cvn:111102388"/>
<evidence type="ECO:0000313" key="3">
    <source>
        <dbReference type="RefSeq" id="XP_022290801.1"/>
    </source>
</evidence>
<accession>A0A8B8AHN2</accession>
<protein>
    <submittedName>
        <fullName evidence="3">Uncharacterized shell protein 1-like</fullName>
    </submittedName>
</protein>
<sequence length="127" mass="14364">MDCLLCCRYTRFTMQFITPATLFVSLLCIVTSAPNKKPSTKGDICLNKCDSRNFQCSSDCKFPISKNRRLLFDCVRGCKTTQNACVLECADEGAFEQPFAQLSKLQFPFRELHLGGEIDLEALFPFL</sequence>
<dbReference type="RefSeq" id="XP_022290801.1">
    <property type="nucleotide sequence ID" value="XM_022435093.1"/>
</dbReference>
<reference evidence="3" key="1">
    <citation type="submission" date="2025-08" db="UniProtKB">
        <authorList>
            <consortium name="RefSeq"/>
        </authorList>
    </citation>
    <scope>IDENTIFICATION</scope>
    <source>
        <tissue evidence="3">Whole sample</tissue>
    </source>
</reference>
<evidence type="ECO:0000256" key="1">
    <source>
        <dbReference type="SAM" id="SignalP"/>
    </source>
</evidence>
<dbReference type="Proteomes" id="UP000694844">
    <property type="component" value="Chromosome 7"/>
</dbReference>
<organism evidence="2 3">
    <name type="scientific">Crassostrea virginica</name>
    <name type="common">Eastern oyster</name>
    <dbReference type="NCBI Taxonomy" id="6565"/>
    <lineage>
        <taxon>Eukaryota</taxon>
        <taxon>Metazoa</taxon>
        <taxon>Spiralia</taxon>
        <taxon>Lophotrochozoa</taxon>
        <taxon>Mollusca</taxon>
        <taxon>Bivalvia</taxon>
        <taxon>Autobranchia</taxon>
        <taxon>Pteriomorphia</taxon>
        <taxon>Ostreida</taxon>
        <taxon>Ostreoidea</taxon>
        <taxon>Ostreidae</taxon>
        <taxon>Crassostrea</taxon>
    </lineage>
</organism>
<dbReference type="AlphaFoldDB" id="A0A8B8AHN2"/>
<feature type="chain" id="PRO_5034310517" evidence="1">
    <location>
        <begin position="33"/>
        <end position="127"/>
    </location>
</feature>